<evidence type="ECO:0000313" key="2">
    <source>
        <dbReference type="EMBL" id="KAA6366365.1"/>
    </source>
</evidence>
<proteinExistence type="predicted"/>
<accession>A0A5J4U9K0</accession>
<keyword evidence="1" id="KW-1133">Transmembrane helix</keyword>
<evidence type="ECO:0000313" key="3">
    <source>
        <dbReference type="Proteomes" id="UP000324800"/>
    </source>
</evidence>
<dbReference type="Proteomes" id="UP000324800">
    <property type="component" value="Unassembled WGS sequence"/>
</dbReference>
<feature type="transmembrane region" description="Helical" evidence="1">
    <location>
        <begin position="61"/>
        <end position="82"/>
    </location>
</feature>
<comment type="caution">
    <text evidence="2">The sequence shown here is derived from an EMBL/GenBank/DDBJ whole genome shotgun (WGS) entry which is preliminary data.</text>
</comment>
<gene>
    <name evidence="2" type="ORF">EZS28_038109</name>
</gene>
<reference evidence="2 3" key="1">
    <citation type="submission" date="2019-03" db="EMBL/GenBank/DDBJ databases">
        <title>Single cell metagenomics reveals metabolic interactions within the superorganism composed of flagellate Streblomastix strix and complex community of Bacteroidetes bacteria on its surface.</title>
        <authorList>
            <person name="Treitli S.C."/>
            <person name="Kolisko M."/>
            <person name="Husnik F."/>
            <person name="Keeling P."/>
            <person name="Hampl V."/>
        </authorList>
    </citation>
    <scope>NUCLEOTIDE SEQUENCE [LARGE SCALE GENOMIC DNA]</scope>
    <source>
        <strain evidence="2">ST1C</strain>
    </source>
</reference>
<protein>
    <submittedName>
        <fullName evidence="2">Uncharacterized protein</fullName>
    </submittedName>
</protein>
<feature type="non-terminal residue" evidence="2">
    <location>
        <position position="1"/>
    </location>
</feature>
<organism evidence="2 3">
    <name type="scientific">Streblomastix strix</name>
    <dbReference type="NCBI Taxonomy" id="222440"/>
    <lineage>
        <taxon>Eukaryota</taxon>
        <taxon>Metamonada</taxon>
        <taxon>Preaxostyla</taxon>
        <taxon>Oxymonadida</taxon>
        <taxon>Streblomastigidae</taxon>
        <taxon>Streblomastix</taxon>
    </lineage>
</organism>
<name>A0A5J4U9K0_9EUKA</name>
<dbReference type="AlphaFoldDB" id="A0A5J4U9K0"/>
<keyword evidence="1" id="KW-0812">Transmembrane</keyword>
<evidence type="ECO:0000256" key="1">
    <source>
        <dbReference type="SAM" id="Phobius"/>
    </source>
</evidence>
<dbReference type="EMBL" id="SNRW01019453">
    <property type="protein sequence ID" value="KAA6366365.1"/>
    <property type="molecule type" value="Genomic_DNA"/>
</dbReference>
<sequence>KHIEGKSGLVKTGCLYQTVVGPDVSDVYETILLLGVSGFVDPVVVPWIKFEKNTFPDERSMFLLAGILMIVGFFTLIEIGAISQIGRYRRGVGFYFWDNRWHHFPRDGGSRSGGGHSGGGHSCACACACAGGWSGWMQCERFLSDDLNIDFS</sequence>
<keyword evidence="1" id="KW-0472">Membrane</keyword>